<keyword evidence="2 7" id="KW-0255">Endonuclease</keyword>
<feature type="chain" id="PRO_5045882146" evidence="5">
    <location>
        <begin position="25"/>
        <end position="257"/>
    </location>
</feature>
<protein>
    <submittedName>
        <fullName evidence="7">Endonuclease YncB(Thermonuclease family)</fullName>
    </submittedName>
</protein>
<dbReference type="EMBL" id="JAVDXQ010000009">
    <property type="protein sequence ID" value="MDR7299667.1"/>
    <property type="molecule type" value="Genomic_DNA"/>
</dbReference>
<dbReference type="PANTHER" id="PTHR12302:SF3">
    <property type="entry name" value="SERINE_THREONINE-PROTEIN KINASE 31"/>
    <property type="match status" value="1"/>
</dbReference>
<dbReference type="InterPro" id="IPR016071">
    <property type="entry name" value="Staphylococal_nuclease_OB-fold"/>
</dbReference>
<evidence type="ECO:0000259" key="6">
    <source>
        <dbReference type="PROSITE" id="PS50830"/>
    </source>
</evidence>
<evidence type="ECO:0000256" key="3">
    <source>
        <dbReference type="ARBA" id="ARBA00022801"/>
    </source>
</evidence>
<feature type="transmembrane region" description="Helical" evidence="4">
    <location>
        <begin position="171"/>
        <end position="192"/>
    </location>
</feature>
<dbReference type="InterPro" id="IPR035437">
    <property type="entry name" value="SNase_OB-fold_sf"/>
</dbReference>
<organism evidence="7 8">
    <name type="scientific">Pelomonas aquatica</name>
    <dbReference type="NCBI Taxonomy" id="431058"/>
    <lineage>
        <taxon>Bacteria</taxon>
        <taxon>Pseudomonadati</taxon>
        <taxon>Pseudomonadota</taxon>
        <taxon>Betaproteobacteria</taxon>
        <taxon>Burkholderiales</taxon>
        <taxon>Sphaerotilaceae</taxon>
        <taxon>Roseateles</taxon>
    </lineage>
</organism>
<feature type="signal peptide" evidence="5">
    <location>
        <begin position="1"/>
        <end position="24"/>
    </location>
</feature>
<evidence type="ECO:0000313" key="8">
    <source>
        <dbReference type="Proteomes" id="UP001180536"/>
    </source>
</evidence>
<evidence type="ECO:0000256" key="2">
    <source>
        <dbReference type="ARBA" id="ARBA00022759"/>
    </source>
</evidence>
<dbReference type="Proteomes" id="UP001180536">
    <property type="component" value="Unassembled WGS sequence"/>
</dbReference>
<proteinExistence type="predicted"/>
<dbReference type="RefSeq" id="WP_310349535.1">
    <property type="nucleotide sequence ID" value="NZ_JAVDXQ010000009.1"/>
</dbReference>
<comment type="caution">
    <text evidence="7">The sequence shown here is derived from an EMBL/GenBank/DDBJ whole genome shotgun (WGS) entry which is preliminary data.</text>
</comment>
<feature type="domain" description="TNase-like" evidence="6">
    <location>
        <begin position="26"/>
        <end position="152"/>
    </location>
</feature>
<dbReference type="Pfam" id="PF00565">
    <property type="entry name" value="SNase"/>
    <property type="match status" value="1"/>
</dbReference>
<evidence type="ECO:0000256" key="1">
    <source>
        <dbReference type="ARBA" id="ARBA00022722"/>
    </source>
</evidence>
<dbReference type="Gene3D" id="2.40.50.90">
    <property type="match status" value="1"/>
</dbReference>
<evidence type="ECO:0000256" key="5">
    <source>
        <dbReference type="SAM" id="SignalP"/>
    </source>
</evidence>
<dbReference type="SUPFAM" id="SSF50199">
    <property type="entry name" value="Staphylococcal nuclease"/>
    <property type="match status" value="1"/>
</dbReference>
<keyword evidence="5" id="KW-0732">Signal</keyword>
<dbReference type="PANTHER" id="PTHR12302">
    <property type="entry name" value="EBNA2 BINDING PROTEIN P100"/>
    <property type="match status" value="1"/>
</dbReference>
<evidence type="ECO:0000313" key="7">
    <source>
        <dbReference type="EMBL" id="MDR7299667.1"/>
    </source>
</evidence>
<name>A0ABU1ZGB4_9BURK</name>
<dbReference type="GO" id="GO:0004519">
    <property type="term" value="F:endonuclease activity"/>
    <property type="evidence" value="ECO:0007669"/>
    <property type="project" value="UniProtKB-KW"/>
</dbReference>
<keyword evidence="8" id="KW-1185">Reference proteome</keyword>
<gene>
    <name evidence="7" type="ORF">J2X16_005037</name>
</gene>
<keyword evidence="3" id="KW-0378">Hydrolase</keyword>
<keyword evidence="1" id="KW-0540">Nuclease</keyword>
<keyword evidence="4" id="KW-1133">Transmembrane helix</keyword>
<evidence type="ECO:0000256" key="4">
    <source>
        <dbReference type="SAM" id="Phobius"/>
    </source>
</evidence>
<keyword evidence="4" id="KW-0812">Transmembrane</keyword>
<dbReference type="SMART" id="SM00318">
    <property type="entry name" value="SNc"/>
    <property type="match status" value="1"/>
</dbReference>
<reference evidence="7 8" key="1">
    <citation type="submission" date="2023-07" db="EMBL/GenBank/DDBJ databases">
        <title>Sorghum-associated microbial communities from plants grown in Nebraska, USA.</title>
        <authorList>
            <person name="Schachtman D."/>
        </authorList>
    </citation>
    <scope>NUCLEOTIDE SEQUENCE [LARGE SCALE GENOMIC DNA]</scope>
    <source>
        <strain evidence="7 8">BE310</strain>
    </source>
</reference>
<keyword evidence="4" id="KW-0472">Membrane</keyword>
<sequence length="257" mass="28427">MFELAVRTALAYALGLGLAASAWADGALRGQVIRVVGGDVITLVDALHREHRLRLAFVDAPEIGQPFGDEAQSALAAMVLGREVTATLRGDDEDGTALAEVIEPRGHLVNVELVRRGLAWHDYFGVQIKQERDQYQAAMADAQQARLGMWALDRVEAPRDYRARAGQYLRWWLFGVAGLAGFTLLGLIFAIYDKQIAAWIARQDALTKLSAEANRTARIRSEAEAAERDRTRDIANREMDRLAAIRSGSAHREQDHV</sequence>
<accession>A0ABU1ZGB4</accession>
<dbReference type="PROSITE" id="PS50830">
    <property type="entry name" value="TNASE_3"/>
    <property type="match status" value="1"/>
</dbReference>